<dbReference type="Proteomes" id="UP000214603">
    <property type="component" value="Unassembled WGS sequence"/>
</dbReference>
<keyword evidence="2" id="KW-1185">Reference proteome</keyword>
<protein>
    <submittedName>
        <fullName evidence="1">Uncharacterized protein</fullName>
    </submittedName>
</protein>
<proteinExistence type="predicted"/>
<reference evidence="2" key="1">
    <citation type="submission" date="2017-06" db="EMBL/GenBank/DDBJ databases">
        <title>Herbaspirillum phytohormonus sp. nov., isolated from the root nodule of Robinia pseudoacacia in lead-zinc mine.</title>
        <authorList>
            <person name="Fan M."/>
            <person name="Lin Y."/>
        </authorList>
    </citation>
    <scope>NUCLEOTIDE SEQUENCE [LARGE SCALE GENOMIC DNA]</scope>
    <source>
        <strain evidence="2">SC-089</strain>
    </source>
</reference>
<evidence type="ECO:0000313" key="1">
    <source>
        <dbReference type="EMBL" id="OWT55252.1"/>
    </source>
</evidence>
<dbReference type="AlphaFoldDB" id="A0A225M3J9"/>
<gene>
    <name evidence="1" type="ORF">CEY11_21315</name>
</gene>
<sequence>MNKIEALSRLTALEGEAKQLRAIIEAPEPGPSLLTEPRPGSGDKYWEINNFGGQLASMSCEALDEHQQRYQHGTIFQTKGLAAAYARAIDTMLRLRHQPGTESPSNKIQATIEVERGDDQSVASIYVTVREDVCNKTRGISPCFDTKEHAQSAIDTIGADRILEMFKTFHHI</sequence>
<dbReference type="RefSeq" id="WP_088605439.1">
    <property type="nucleotide sequence ID" value="NZ_NJIH01000013.1"/>
</dbReference>
<organism evidence="1 2">
    <name type="scientific">Candidimonas nitroreducens</name>
    <dbReference type="NCBI Taxonomy" id="683354"/>
    <lineage>
        <taxon>Bacteria</taxon>
        <taxon>Pseudomonadati</taxon>
        <taxon>Pseudomonadota</taxon>
        <taxon>Betaproteobacteria</taxon>
        <taxon>Burkholderiales</taxon>
        <taxon>Alcaligenaceae</taxon>
        <taxon>Candidimonas</taxon>
    </lineage>
</organism>
<comment type="caution">
    <text evidence="1">The sequence shown here is derived from an EMBL/GenBank/DDBJ whole genome shotgun (WGS) entry which is preliminary data.</text>
</comment>
<accession>A0A225M3J9</accession>
<dbReference type="EMBL" id="NJIH01000013">
    <property type="protein sequence ID" value="OWT55252.1"/>
    <property type="molecule type" value="Genomic_DNA"/>
</dbReference>
<evidence type="ECO:0000313" key="2">
    <source>
        <dbReference type="Proteomes" id="UP000214603"/>
    </source>
</evidence>
<name>A0A225M3J9_9BURK</name>